<protein>
    <submittedName>
        <fullName evidence="5">Tnp6100 domain protein</fullName>
    </submittedName>
</protein>
<dbReference type="PANTHER" id="PTHR35528:SF3">
    <property type="entry name" value="BLL1675 PROTEIN"/>
    <property type="match status" value="1"/>
</dbReference>
<dbReference type="InterPro" id="IPR052183">
    <property type="entry name" value="IS_Transposase"/>
</dbReference>
<dbReference type="InterPro" id="IPR012337">
    <property type="entry name" value="RNaseH-like_sf"/>
</dbReference>
<evidence type="ECO:0000313" key="5">
    <source>
        <dbReference type="EMBL" id="GAD28555.1"/>
    </source>
</evidence>
<dbReference type="GO" id="GO:0032196">
    <property type="term" value="P:transposition"/>
    <property type="evidence" value="ECO:0007669"/>
    <property type="project" value="UniProtKB-KW"/>
</dbReference>
<keyword evidence="1" id="KW-0815">Transposition</keyword>
<evidence type="ECO:0000256" key="3">
    <source>
        <dbReference type="ARBA" id="ARBA00023172"/>
    </source>
</evidence>
<dbReference type="HOGENOM" id="CLU_067322_1_0_6"/>
<keyword evidence="3" id="KW-0233">DNA recombination</keyword>
<dbReference type="GO" id="GO:0006310">
    <property type="term" value="P:DNA recombination"/>
    <property type="evidence" value="ECO:0007669"/>
    <property type="project" value="UniProtKB-KW"/>
</dbReference>
<evidence type="ECO:0000313" key="6">
    <source>
        <dbReference type="Proteomes" id="UP000030675"/>
    </source>
</evidence>
<evidence type="ECO:0000259" key="4">
    <source>
        <dbReference type="Pfam" id="PF13610"/>
    </source>
</evidence>
<dbReference type="NCBIfam" id="NF033587">
    <property type="entry name" value="transpos_IS6"/>
    <property type="match status" value="1"/>
</dbReference>
<dbReference type="PANTHER" id="PTHR35528">
    <property type="entry name" value="BLL1675 PROTEIN"/>
    <property type="match status" value="1"/>
</dbReference>
<dbReference type="SUPFAM" id="SSF53098">
    <property type="entry name" value="Ribonuclease H-like"/>
    <property type="match status" value="1"/>
</dbReference>
<keyword evidence="2" id="KW-0238">DNA-binding</keyword>
<name>V5H1F2_PHOLE</name>
<proteinExistence type="predicted"/>
<feature type="domain" description="DDE" evidence="4">
    <location>
        <begin position="74"/>
        <end position="213"/>
    </location>
</feature>
<reference evidence="6" key="1">
    <citation type="submission" date="2012-12" db="EMBL/GenBank/DDBJ databases">
        <title>Genome Sequence of Photobacterium leiognathi lrivu.4.1.</title>
        <authorList>
            <person name="Urbanczyk H."/>
            <person name="Ogura Y."/>
            <person name="Hayashi T."/>
            <person name="Dunlap P.V."/>
        </authorList>
    </citation>
    <scope>NUCLEOTIDE SEQUENCE [LARGE SCALE GENOMIC DNA]</scope>
    <source>
        <strain evidence="6">lrivu.4.1</strain>
    </source>
</reference>
<dbReference type="eggNOG" id="COG3316">
    <property type="taxonomic scope" value="Bacteria"/>
</dbReference>
<sequence length="247" mass="29659">MINHEFKWKHFAPEIILWCLRWYGSTPMSYANISDMLAERGISVNRSTIYRWFIEYSPVLRKKLRRYQFIRVDSSWQLDETYVKVKGKWFYLYRAINKQGETLDFYFSKKRNKYSAYQFLKRCLKHYPLDKQPKTLNTDKHSSYANAIARLKKEGYLRKDVKQRQVKYLNNGIESDHSPIKKLIMATSGFKVQKRAWATIQGFESVRMLNKGQFDFWLRHDELKTKVRDRSAFMNSLFGNDSNPLIT</sequence>
<dbReference type="InterPro" id="IPR047930">
    <property type="entry name" value="Transpos_IS6"/>
</dbReference>
<evidence type="ECO:0000256" key="2">
    <source>
        <dbReference type="ARBA" id="ARBA00023125"/>
    </source>
</evidence>
<evidence type="ECO:0000256" key="1">
    <source>
        <dbReference type="ARBA" id="ARBA00022578"/>
    </source>
</evidence>
<gene>
    <name evidence="5" type="ORF">PLEI_0195</name>
</gene>
<dbReference type="EMBL" id="DF196808">
    <property type="protein sequence ID" value="GAD28555.1"/>
    <property type="molecule type" value="Genomic_DNA"/>
</dbReference>
<accession>V5H1F2</accession>
<dbReference type="Proteomes" id="UP000030675">
    <property type="component" value="Unassembled WGS sequence"/>
</dbReference>
<dbReference type="InterPro" id="IPR032874">
    <property type="entry name" value="DDE_dom"/>
</dbReference>
<dbReference type="RefSeq" id="WP_023931096.1">
    <property type="nucleotide sequence ID" value="NZ_DF196808.1"/>
</dbReference>
<organism evidence="5 6">
    <name type="scientific">Photobacterium leiognathi lrivu.4.1</name>
    <dbReference type="NCBI Taxonomy" id="1248232"/>
    <lineage>
        <taxon>Bacteria</taxon>
        <taxon>Pseudomonadati</taxon>
        <taxon>Pseudomonadota</taxon>
        <taxon>Gammaproteobacteria</taxon>
        <taxon>Vibrionales</taxon>
        <taxon>Vibrionaceae</taxon>
        <taxon>Photobacterium</taxon>
    </lineage>
</organism>
<dbReference type="Pfam" id="PF13610">
    <property type="entry name" value="DDE_Tnp_IS240"/>
    <property type="match status" value="1"/>
</dbReference>
<dbReference type="GO" id="GO:0003677">
    <property type="term" value="F:DNA binding"/>
    <property type="evidence" value="ECO:0007669"/>
    <property type="project" value="UniProtKB-KW"/>
</dbReference>
<dbReference type="AlphaFoldDB" id="V5H1F2"/>